<dbReference type="InterPro" id="IPR021903">
    <property type="entry name" value="DUF3515"/>
</dbReference>
<feature type="signal peptide" evidence="1">
    <location>
        <begin position="1"/>
        <end position="29"/>
    </location>
</feature>
<organism evidence="2 3">
    <name type="scientific">Streptomyces kunmingensis</name>
    <dbReference type="NCBI Taxonomy" id="68225"/>
    <lineage>
        <taxon>Bacteria</taxon>
        <taxon>Bacillati</taxon>
        <taxon>Actinomycetota</taxon>
        <taxon>Actinomycetes</taxon>
        <taxon>Kitasatosporales</taxon>
        <taxon>Streptomycetaceae</taxon>
        <taxon>Streptomyces</taxon>
    </lineage>
</organism>
<dbReference type="EMBL" id="JAOZYB010000046">
    <property type="protein sequence ID" value="MEB3960383.1"/>
    <property type="molecule type" value="Genomic_DNA"/>
</dbReference>
<proteinExistence type="predicted"/>
<sequence length="169" mass="17491">MNSFRHRLRPVIGLPALCLLIGAAGCSSADGSASVVVPRPGATATKLCQNLDKVLPSKLDGLNREDPDPSSELTAAWGGNAIILRCGVVQPPKMIDPKVAEGGDPDAVAGGVNGVDWLMEKQDDGAYRYTTASRKAYIEVSAEKGRDATGALVDLAPAVKKAIPKGIAS</sequence>
<comment type="caution">
    <text evidence="2">The sequence shown here is derived from an EMBL/GenBank/DDBJ whole genome shotgun (WGS) entry which is preliminary data.</text>
</comment>
<reference evidence="2 3" key="1">
    <citation type="submission" date="2022-10" db="EMBL/GenBank/DDBJ databases">
        <authorList>
            <person name="Xie J."/>
            <person name="Shen N."/>
        </authorList>
    </citation>
    <scope>NUCLEOTIDE SEQUENCE [LARGE SCALE GENOMIC DNA]</scope>
    <source>
        <strain evidence="2 3">DSM 41681</strain>
    </source>
</reference>
<dbReference type="RefSeq" id="WP_324767449.1">
    <property type="nucleotide sequence ID" value="NZ_BAAATS010000019.1"/>
</dbReference>
<feature type="chain" id="PRO_5045451655" evidence="1">
    <location>
        <begin position="30"/>
        <end position="169"/>
    </location>
</feature>
<evidence type="ECO:0000313" key="3">
    <source>
        <dbReference type="Proteomes" id="UP001352223"/>
    </source>
</evidence>
<keyword evidence="1" id="KW-0732">Signal</keyword>
<evidence type="ECO:0000313" key="2">
    <source>
        <dbReference type="EMBL" id="MEB3960383.1"/>
    </source>
</evidence>
<gene>
    <name evidence="2" type="ORF">OKJ48_08975</name>
</gene>
<name>A0ABU6C6P4_9ACTN</name>
<evidence type="ECO:0000256" key="1">
    <source>
        <dbReference type="SAM" id="SignalP"/>
    </source>
</evidence>
<dbReference type="Pfam" id="PF12028">
    <property type="entry name" value="DUF3515"/>
    <property type="match status" value="1"/>
</dbReference>
<dbReference type="PROSITE" id="PS51257">
    <property type="entry name" value="PROKAR_LIPOPROTEIN"/>
    <property type="match status" value="1"/>
</dbReference>
<keyword evidence="3" id="KW-1185">Reference proteome</keyword>
<dbReference type="Proteomes" id="UP001352223">
    <property type="component" value="Unassembled WGS sequence"/>
</dbReference>
<accession>A0ABU6C6P4</accession>
<protein>
    <submittedName>
        <fullName evidence="2">DUF3515 domain-containing protein</fullName>
    </submittedName>
</protein>